<sequence length="69" mass="7766">CIKFGLSSRENEQDSVTICRSSFGTSDRIKDISGLRKPFPTRNIICSRQLCPRKGSWPVINSYTTMPNA</sequence>
<gene>
    <name evidence="1" type="ORF">HNAJ_LOCUS3778</name>
</gene>
<name>A0A0R3T9P1_RODNA</name>
<evidence type="ECO:0000313" key="2">
    <source>
        <dbReference type="Proteomes" id="UP000278807"/>
    </source>
</evidence>
<proteinExistence type="predicted"/>
<reference evidence="1 2" key="2">
    <citation type="submission" date="2018-11" db="EMBL/GenBank/DDBJ databases">
        <authorList>
            <consortium name="Pathogen Informatics"/>
        </authorList>
    </citation>
    <scope>NUCLEOTIDE SEQUENCE [LARGE SCALE GENOMIC DNA]</scope>
</reference>
<dbReference type="WBParaSite" id="HNAJ_0000378001-mRNA-1">
    <property type="protein sequence ID" value="HNAJ_0000378001-mRNA-1"/>
    <property type="gene ID" value="HNAJ_0000378001"/>
</dbReference>
<keyword evidence="2" id="KW-1185">Reference proteome</keyword>
<protein>
    <submittedName>
        <fullName evidence="1 3">Uncharacterized protein</fullName>
    </submittedName>
</protein>
<dbReference type="AlphaFoldDB" id="A0A0R3T9P1"/>
<evidence type="ECO:0000313" key="1">
    <source>
        <dbReference type="EMBL" id="VDN99637.1"/>
    </source>
</evidence>
<reference evidence="3" key="1">
    <citation type="submission" date="2017-02" db="UniProtKB">
        <authorList>
            <consortium name="WormBaseParasite"/>
        </authorList>
    </citation>
    <scope>IDENTIFICATION</scope>
</reference>
<evidence type="ECO:0000313" key="3">
    <source>
        <dbReference type="WBParaSite" id="HNAJ_0000378001-mRNA-1"/>
    </source>
</evidence>
<dbReference type="EMBL" id="UZAE01002337">
    <property type="protein sequence ID" value="VDN99637.1"/>
    <property type="molecule type" value="Genomic_DNA"/>
</dbReference>
<dbReference type="Proteomes" id="UP000278807">
    <property type="component" value="Unassembled WGS sequence"/>
</dbReference>
<organism evidence="3">
    <name type="scientific">Rodentolepis nana</name>
    <name type="common">Dwarf tapeworm</name>
    <name type="synonym">Hymenolepis nana</name>
    <dbReference type="NCBI Taxonomy" id="102285"/>
    <lineage>
        <taxon>Eukaryota</taxon>
        <taxon>Metazoa</taxon>
        <taxon>Spiralia</taxon>
        <taxon>Lophotrochozoa</taxon>
        <taxon>Platyhelminthes</taxon>
        <taxon>Cestoda</taxon>
        <taxon>Eucestoda</taxon>
        <taxon>Cyclophyllidea</taxon>
        <taxon>Hymenolepididae</taxon>
        <taxon>Rodentolepis</taxon>
    </lineage>
</organism>
<accession>A0A0R3T9P1</accession>